<evidence type="ECO:0000313" key="1">
    <source>
        <dbReference type="EMBL" id="PAQ05387.1"/>
    </source>
</evidence>
<dbReference type="SUPFAM" id="SSF88723">
    <property type="entry name" value="PIN domain-like"/>
    <property type="match status" value="1"/>
</dbReference>
<reference evidence="1 2" key="1">
    <citation type="submission" date="2017-08" db="EMBL/GenBank/DDBJ databases">
        <title>Mesorhizobium wenxinae sp. nov., a novel rhizobial species isolated from root nodules of chickpea (Cicer arietinum L.).</title>
        <authorList>
            <person name="Zhang J."/>
        </authorList>
    </citation>
    <scope>NUCLEOTIDE SEQUENCE [LARGE SCALE GENOMIC DNA]</scope>
    <source>
        <strain evidence="1 2">SDW018</strain>
    </source>
</reference>
<sequence>MSEFDVEAALRSLRGFPTKTLARRPDDQLPFVNEGELGGQALLLDTCVYIDRLQGKAPALVKQIMDGRHNNHSAICIQELAHTLGVLKPDDPRTAGVHRAVSEVIRSMPGHRILTPDADVLGRAAVLNGVLCRLQGYQGDQKLRCLHDCTLYLQASKSGLVLLTRNIADYDFCRQLIPGGKVLFYR</sequence>
<dbReference type="AlphaFoldDB" id="A0A271LBX8"/>
<gene>
    <name evidence="1" type="ORF">CIT26_30160</name>
</gene>
<dbReference type="Proteomes" id="UP000216442">
    <property type="component" value="Unassembled WGS sequence"/>
</dbReference>
<comment type="caution">
    <text evidence="1">The sequence shown here is derived from an EMBL/GenBank/DDBJ whole genome shotgun (WGS) entry which is preliminary data.</text>
</comment>
<dbReference type="InterPro" id="IPR029060">
    <property type="entry name" value="PIN-like_dom_sf"/>
</dbReference>
<organism evidence="1 2">
    <name type="scientific">Mesorhizobium temperatum</name>
    <dbReference type="NCBI Taxonomy" id="241416"/>
    <lineage>
        <taxon>Bacteria</taxon>
        <taxon>Pseudomonadati</taxon>
        <taxon>Pseudomonadota</taxon>
        <taxon>Alphaproteobacteria</taxon>
        <taxon>Hyphomicrobiales</taxon>
        <taxon>Phyllobacteriaceae</taxon>
        <taxon>Mesorhizobium</taxon>
    </lineage>
</organism>
<dbReference type="Gene3D" id="3.40.50.1010">
    <property type="entry name" value="5'-nuclease"/>
    <property type="match status" value="1"/>
</dbReference>
<dbReference type="EMBL" id="NPKJ01000072">
    <property type="protein sequence ID" value="PAQ05387.1"/>
    <property type="molecule type" value="Genomic_DNA"/>
</dbReference>
<keyword evidence="2" id="KW-1185">Reference proteome</keyword>
<keyword evidence="1" id="KW-0238">DNA-binding</keyword>
<dbReference type="RefSeq" id="WP_095495976.1">
    <property type="nucleotide sequence ID" value="NZ_NPKJ01000072.1"/>
</dbReference>
<proteinExistence type="predicted"/>
<accession>A0A271LBX8</accession>
<protein>
    <submittedName>
        <fullName evidence="1">DNA-binding protein</fullName>
    </submittedName>
</protein>
<dbReference type="OrthoDB" id="7277438at2"/>
<evidence type="ECO:0000313" key="2">
    <source>
        <dbReference type="Proteomes" id="UP000216442"/>
    </source>
</evidence>
<dbReference type="GO" id="GO:0003677">
    <property type="term" value="F:DNA binding"/>
    <property type="evidence" value="ECO:0007669"/>
    <property type="project" value="UniProtKB-KW"/>
</dbReference>
<name>A0A271LBX8_9HYPH</name>